<proteinExistence type="predicted"/>
<evidence type="ECO:0000313" key="2">
    <source>
        <dbReference type="Proteomes" id="UP000182350"/>
    </source>
</evidence>
<reference evidence="1 2" key="1">
    <citation type="submission" date="2016-11" db="EMBL/GenBank/DDBJ databases">
        <authorList>
            <person name="Jaros S."/>
            <person name="Januszkiewicz K."/>
            <person name="Wedrychowicz H."/>
        </authorList>
    </citation>
    <scope>NUCLEOTIDE SEQUENCE [LARGE SCALE GENOMIC DNA]</scope>
    <source>
        <strain evidence="1 2">DSM 21637</strain>
    </source>
</reference>
<evidence type="ECO:0000313" key="1">
    <source>
        <dbReference type="EMBL" id="SFX80284.1"/>
    </source>
</evidence>
<organism evidence="1 2">
    <name type="scientific">Marinospirillum alkaliphilum DSM 21637</name>
    <dbReference type="NCBI Taxonomy" id="1122209"/>
    <lineage>
        <taxon>Bacteria</taxon>
        <taxon>Pseudomonadati</taxon>
        <taxon>Pseudomonadota</taxon>
        <taxon>Gammaproteobacteria</taxon>
        <taxon>Oceanospirillales</taxon>
        <taxon>Oceanospirillaceae</taxon>
        <taxon>Marinospirillum</taxon>
    </lineage>
</organism>
<dbReference type="Proteomes" id="UP000182350">
    <property type="component" value="Unassembled WGS sequence"/>
</dbReference>
<protein>
    <submittedName>
        <fullName evidence="1">Transcriptional regulator, AlpA family</fullName>
    </submittedName>
</protein>
<dbReference type="AlphaFoldDB" id="A0A1K2A366"/>
<gene>
    <name evidence="1" type="ORF">SAMN02745752_02935</name>
</gene>
<dbReference type="EMBL" id="FPJW01000015">
    <property type="protein sequence ID" value="SFX80284.1"/>
    <property type="molecule type" value="Genomic_DNA"/>
</dbReference>
<dbReference type="STRING" id="1122209.SAMN02745752_02935"/>
<name>A0A1K2A366_9GAMM</name>
<accession>A0A1K2A366</accession>
<sequence length="175" mass="19208">MAVFDFTLKFALPELEQDAADYIEQLGAAGCDDAMIGVGIKGRIALQFSREADTAFNAVFSALEDVKQAIPGVRLTEATPDLVGLSDIAIVMGVSRQSIRKLMLAHSQSFPAPIHSGSTAIWHLSSVLQWFQEKQNKRVEQPIQDIAQATMQLNIAREMTQLDPGLQSRLLELAR</sequence>
<dbReference type="OrthoDB" id="7860618at2"/>
<keyword evidence="2" id="KW-1185">Reference proteome</keyword>